<name>A0A9W8BMC9_9FUNG</name>
<keyword evidence="3" id="KW-1185">Reference proteome</keyword>
<gene>
    <name evidence="2" type="primary">DID4</name>
    <name evidence="2" type="ORF">H4R26_001220</name>
</gene>
<sequence length="221" mass="25297">MFNFLFGKRLTPQEALRRNKRALDRAQRELDRERSKMEQQEKKLIADIKKSAKAGQINACKVMAKDLVRTRRYIQKFYKMRTSLQGVALRIQTMSSNQQMATAMRGATKAMTSMNASMNLPGMQRVLMEFEKESEMMDMKEEMMNDAIDDAMEDDEEDEEEESDQIVQQVLDEIGLQMGQSMGEIPQTILQQEANAENAGAAEALNDDAALQARLDSLRRE</sequence>
<dbReference type="GO" id="GO:0007034">
    <property type="term" value="P:vacuolar transport"/>
    <property type="evidence" value="ECO:0007669"/>
    <property type="project" value="InterPro"/>
</dbReference>
<feature type="coiled-coil region" evidence="1">
    <location>
        <begin position="13"/>
        <end position="47"/>
    </location>
</feature>
<comment type="caution">
    <text evidence="2">The sequence shown here is derived from an EMBL/GenBank/DDBJ whole genome shotgun (WGS) entry which is preliminary data.</text>
</comment>
<reference evidence="2" key="1">
    <citation type="submission" date="2022-07" db="EMBL/GenBank/DDBJ databases">
        <title>Phylogenomic reconstructions and comparative analyses of Kickxellomycotina fungi.</title>
        <authorList>
            <person name="Reynolds N.K."/>
            <person name="Stajich J.E."/>
            <person name="Barry K."/>
            <person name="Grigoriev I.V."/>
            <person name="Crous P."/>
            <person name="Smith M.E."/>
        </authorList>
    </citation>
    <scope>NUCLEOTIDE SEQUENCE</scope>
    <source>
        <strain evidence="2">IMI 214461</strain>
    </source>
</reference>
<dbReference type="Gene3D" id="6.10.140.1230">
    <property type="match status" value="1"/>
</dbReference>
<dbReference type="OrthoDB" id="10252926at2759"/>
<evidence type="ECO:0000256" key="1">
    <source>
        <dbReference type="SAM" id="Coils"/>
    </source>
</evidence>
<protein>
    <submittedName>
        <fullName evidence="2">ESCRT-III subunit protein did4</fullName>
    </submittedName>
</protein>
<dbReference type="Proteomes" id="UP001150907">
    <property type="component" value="Unassembled WGS sequence"/>
</dbReference>
<dbReference type="Pfam" id="PF03357">
    <property type="entry name" value="Snf7"/>
    <property type="match status" value="1"/>
</dbReference>
<organism evidence="2 3">
    <name type="scientific">Coemansia thaxteri</name>
    <dbReference type="NCBI Taxonomy" id="2663907"/>
    <lineage>
        <taxon>Eukaryota</taxon>
        <taxon>Fungi</taxon>
        <taxon>Fungi incertae sedis</taxon>
        <taxon>Zoopagomycota</taxon>
        <taxon>Kickxellomycotina</taxon>
        <taxon>Kickxellomycetes</taxon>
        <taxon>Kickxellales</taxon>
        <taxon>Kickxellaceae</taxon>
        <taxon>Coemansia</taxon>
    </lineage>
</organism>
<evidence type="ECO:0000313" key="3">
    <source>
        <dbReference type="Proteomes" id="UP001150907"/>
    </source>
</evidence>
<evidence type="ECO:0000313" key="2">
    <source>
        <dbReference type="EMBL" id="KAJ2006723.1"/>
    </source>
</evidence>
<dbReference type="InterPro" id="IPR005024">
    <property type="entry name" value="Snf7_fam"/>
</dbReference>
<dbReference type="PANTHER" id="PTHR10476">
    <property type="entry name" value="CHARGED MULTIVESICULAR BODY PROTEIN"/>
    <property type="match status" value="1"/>
</dbReference>
<dbReference type="EMBL" id="JANBQF010000050">
    <property type="protein sequence ID" value="KAJ2006723.1"/>
    <property type="molecule type" value="Genomic_DNA"/>
</dbReference>
<accession>A0A9W8BMC9</accession>
<dbReference type="AlphaFoldDB" id="A0A9W8BMC9"/>
<proteinExistence type="predicted"/>
<keyword evidence="1" id="KW-0175">Coiled coil</keyword>